<dbReference type="EMBL" id="JAUSUZ010000001">
    <property type="protein sequence ID" value="MDQ0367143.1"/>
    <property type="molecule type" value="Genomic_DNA"/>
</dbReference>
<reference evidence="5 6" key="1">
    <citation type="submission" date="2023-07" db="EMBL/GenBank/DDBJ databases">
        <title>Sequencing the genomes of 1000 actinobacteria strains.</title>
        <authorList>
            <person name="Klenk H.-P."/>
        </authorList>
    </citation>
    <scope>NUCLEOTIDE SEQUENCE [LARGE SCALE GENOMIC DNA]</scope>
    <source>
        <strain evidence="5 6">DSM 44709</strain>
    </source>
</reference>
<evidence type="ECO:0000259" key="4">
    <source>
        <dbReference type="Pfam" id="PF02581"/>
    </source>
</evidence>
<dbReference type="Pfam" id="PF02581">
    <property type="entry name" value="TMP-TENI"/>
    <property type="match status" value="1"/>
</dbReference>
<dbReference type="InterPro" id="IPR013785">
    <property type="entry name" value="Aldolase_TIM"/>
</dbReference>
<evidence type="ECO:0000256" key="2">
    <source>
        <dbReference type="ARBA" id="ARBA00004948"/>
    </source>
</evidence>
<dbReference type="GO" id="GO:0009228">
    <property type="term" value="P:thiamine biosynthetic process"/>
    <property type="evidence" value="ECO:0007669"/>
    <property type="project" value="UniProtKB-KW"/>
</dbReference>
<dbReference type="Gene3D" id="3.20.20.70">
    <property type="entry name" value="Aldolase class I"/>
    <property type="match status" value="1"/>
</dbReference>
<dbReference type="AlphaFoldDB" id="A0AAE4B0S1"/>
<keyword evidence="6" id="KW-1185">Reference proteome</keyword>
<evidence type="ECO:0000256" key="3">
    <source>
        <dbReference type="ARBA" id="ARBA00022977"/>
    </source>
</evidence>
<sequence>MNLIVVTDRAQASHGLTATIEAAVDGGARCVLLREKDLPAASRRGLADELRAILAPAGGRLIVAGPDPLGGDAVHLSASDPVPPAGLPLVGRSCHDEAELARLTTEDYVTISPVFRTRSKPAYDRALGLSGLRALAGRTVAKVFALGGIETRAAARACVAAGAAGVAVMGAVMRAPDPAALVAELVTA</sequence>
<proteinExistence type="predicted"/>
<accession>A0AAE4B0S1</accession>
<comment type="caution">
    <text evidence="5">The sequence shown here is derived from an EMBL/GenBank/DDBJ whole genome shotgun (WGS) entry which is preliminary data.</text>
</comment>
<dbReference type="PANTHER" id="PTHR20857">
    <property type="entry name" value="THIAMINE-PHOSPHATE PYROPHOSPHORYLASE"/>
    <property type="match status" value="1"/>
</dbReference>
<dbReference type="GO" id="GO:0005737">
    <property type="term" value="C:cytoplasm"/>
    <property type="evidence" value="ECO:0007669"/>
    <property type="project" value="TreeGrafter"/>
</dbReference>
<dbReference type="InterPro" id="IPR036206">
    <property type="entry name" value="ThiamineP_synth_sf"/>
</dbReference>
<dbReference type="CDD" id="cd00564">
    <property type="entry name" value="TMP_TenI"/>
    <property type="match status" value="1"/>
</dbReference>
<dbReference type="SUPFAM" id="SSF51391">
    <property type="entry name" value="Thiamin phosphate synthase"/>
    <property type="match status" value="1"/>
</dbReference>
<keyword evidence="3" id="KW-0784">Thiamine biosynthesis</keyword>
<dbReference type="RefSeq" id="WP_307241006.1">
    <property type="nucleotide sequence ID" value="NZ_JAUSUZ010000001.1"/>
</dbReference>
<evidence type="ECO:0000313" key="5">
    <source>
        <dbReference type="EMBL" id="MDQ0367143.1"/>
    </source>
</evidence>
<protein>
    <submittedName>
        <fullName evidence="5">Thiamine-phosphate diphosphorylase</fullName>
    </submittedName>
</protein>
<dbReference type="Proteomes" id="UP001240236">
    <property type="component" value="Unassembled WGS sequence"/>
</dbReference>
<comment type="function">
    <text evidence="1">Condenses 4-methyl-5-(beta-hydroxyethyl)thiazole monophosphate (THZ-P) and 2-methyl-4-amino-5-hydroxymethyl pyrimidine pyrophosphate (HMP-PP) to form thiamine monophosphate (TMP).</text>
</comment>
<evidence type="ECO:0000313" key="6">
    <source>
        <dbReference type="Proteomes" id="UP001240236"/>
    </source>
</evidence>
<dbReference type="PANTHER" id="PTHR20857:SF15">
    <property type="entry name" value="THIAMINE-PHOSPHATE SYNTHASE"/>
    <property type="match status" value="1"/>
</dbReference>
<feature type="domain" description="Thiamine phosphate synthase/TenI" evidence="4">
    <location>
        <begin position="3"/>
        <end position="172"/>
    </location>
</feature>
<dbReference type="GO" id="GO:0004789">
    <property type="term" value="F:thiamine-phosphate diphosphorylase activity"/>
    <property type="evidence" value="ECO:0007669"/>
    <property type="project" value="TreeGrafter"/>
</dbReference>
<name>A0AAE4B0S1_9ACTN</name>
<evidence type="ECO:0000256" key="1">
    <source>
        <dbReference type="ARBA" id="ARBA00003814"/>
    </source>
</evidence>
<organism evidence="5 6">
    <name type="scientific">Catenuloplanes indicus</name>
    <dbReference type="NCBI Taxonomy" id="137267"/>
    <lineage>
        <taxon>Bacteria</taxon>
        <taxon>Bacillati</taxon>
        <taxon>Actinomycetota</taxon>
        <taxon>Actinomycetes</taxon>
        <taxon>Micromonosporales</taxon>
        <taxon>Micromonosporaceae</taxon>
        <taxon>Catenuloplanes</taxon>
    </lineage>
</organism>
<gene>
    <name evidence="5" type="ORF">J2S42_003812</name>
</gene>
<comment type="pathway">
    <text evidence="2">Cofactor biosynthesis; thiamine diphosphate biosynthesis.</text>
</comment>
<dbReference type="InterPro" id="IPR022998">
    <property type="entry name" value="ThiamineP_synth_TenI"/>
</dbReference>